<sequence>MRIMTGVIIGLIFAILCVMLMEIGAHHLFPLAESTPPAGEAAGVAELTMRMRVEGLLMVVGGWALAAFVGGYIANFIAGRGLAGWIVAGLVVLAVLVTISAIPHPVWMAASGVTLPLIAGWLARRAAHVPL</sequence>
<feature type="transmembrane region" description="Helical" evidence="1">
    <location>
        <begin position="56"/>
        <end position="75"/>
    </location>
</feature>
<keyword evidence="1" id="KW-0472">Membrane</keyword>
<proteinExistence type="predicted"/>
<protein>
    <submittedName>
        <fullName evidence="2">Uncharacterized protein</fullName>
    </submittedName>
</protein>
<accession>A0A2T5G2U7</accession>
<dbReference type="AlphaFoldDB" id="A0A2T5G2U7"/>
<name>A0A2T5G2U7_9SPHN</name>
<comment type="caution">
    <text evidence="2">The sequence shown here is derived from an EMBL/GenBank/DDBJ whole genome shotgun (WGS) entry which is preliminary data.</text>
</comment>
<keyword evidence="1" id="KW-1133">Transmembrane helix</keyword>
<dbReference type="Proteomes" id="UP000244162">
    <property type="component" value="Unassembled WGS sequence"/>
</dbReference>
<feature type="transmembrane region" description="Helical" evidence="1">
    <location>
        <begin position="7"/>
        <end position="29"/>
    </location>
</feature>
<evidence type="ECO:0000256" key="1">
    <source>
        <dbReference type="SAM" id="Phobius"/>
    </source>
</evidence>
<evidence type="ECO:0000313" key="3">
    <source>
        <dbReference type="Proteomes" id="UP000244162"/>
    </source>
</evidence>
<keyword evidence="1" id="KW-0812">Transmembrane</keyword>
<evidence type="ECO:0000313" key="2">
    <source>
        <dbReference type="EMBL" id="PTQ13472.1"/>
    </source>
</evidence>
<gene>
    <name evidence="2" type="ORF">CLG96_05130</name>
</gene>
<reference evidence="2 3" key="1">
    <citation type="submission" date="2017-09" db="EMBL/GenBank/DDBJ databases">
        <title>Sphingomonas panjinensis sp.nov., isolated from oil-contaminated soil.</title>
        <authorList>
            <person name="Wang L."/>
            <person name="Chen L."/>
        </authorList>
    </citation>
    <scope>NUCLEOTIDE SEQUENCE [LARGE SCALE GENOMIC DNA]</scope>
    <source>
        <strain evidence="2 3">FW-11</strain>
    </source>
</reference>
<dbReference type="EMBL" id="NWBU01000004">
    <property type="protein sequence ID" value="PTQ13472.1"/>
    <property type="molecule type" value="Genomic_DNA"/>
</dbReference>
<feature type="transmembrane region" description="Helical" evidence="1">
    <location>
        <begin position="82"/>
        <end position="100"/>
    </location>
</feature>
<organism evidence="2 3">
    <name type="scientific">Sphingomonas oleivorans</name>
    <dbReference type="NCBI Taxonomy" id="1735121"/>
    <lineage>
        <taxon>Bacteria</taxon>
        <taxon>Pseudomonadati</taxon>
        <taxon>Pseudomonadota</taxon>
        <taxon>Alphaproteobacteria</taxon>
        <taxon>Sphingomonadales</taxon>
        <taxon>Sphingomonadaceae</taxon>
        <taxon>Sphingomonas</taxon>
    </lineage>
</organism>
<keyword evidence="3" id="KW-1185">Reference proteome</keyword>